<dbReference type="Gene3D" id="1.10.510.10">
    <property type="entry name" value="Transferase(Phosphotransferase) domain 1"/>
    <property type="match status" value="1"/>
</dbReference>
<dbReference type="PANTHER" id="PTHR17583">
    <property type="entry name" value="PHOSPHOINOSITIDE 3-KINASE REGULATORY SUBUNIT 4"/>
    <property type="match status" value="1"/>
</dbReference>
<keyword evidence="13" id="KW-1185">Reference proteome</keyword>
<dbReference type="PROSITE" id="PS50011">
    <property type="entry name" value="PROTEIN_KINASE_DOM"/>
    <property type="match status" value="1"/>
</dbReference>
<dbReference type="GO" id="GO:0045324">
    <property type="term" value="P:late endosome to vacuole transport"/>
    <property type="evidence" value="ECO:0007669"/>
    <property type="project" value="InterPro"/>
</dbReference>
<dbReference type="SUPFAM" id="SSF50978">
    <property type="entry name" value="WD40 repeat-like"/>
    <property type="match status" value="1"/>
</dbReference>
<dbReference type="InterPro" id="IPR008271">
    <property type="entry name" value="Ser/Thr_kinase_AS"/>
</dbReference>
<dbReference type="Pfam" id="PF00069">
    <property type="entry name" value="Pkinase"/>
    <property type="match status" value="1"/>
</dbReference>
<evidence type="ECO:0000259" key="11">
    <source>
        <dbReference type="PROSITE" id="PS50011"/>
    </source>
</evidence>
<dbReference type="Proteomes" id="UP001295684">
    <property type="component" value="Unassembled WGS sequence"/>
</dbReference>
<dbReference type="GO" id="GO:0071561">
    <property type="term" value="C:nucleus-vacuole junction"/>
    <property type="evidence" value="ECO:0007669"/>
    <property type="project" value="TreeGrafter"/>
</dbReference>
<name>A0AAD1U335_EUPCR</name>
<dbReference type="SUPFAM" id="SSF56112">
    <property type="entry name" value="Protein kinase-like (PK-like)"/>
    <property type="match status" value="1"/>
</dbReference>
<dbReference type="SMART" id="SM00220">
    <property type="entry name" value="S_TKc"/>
    <property type="match status" value="1"/>
</dbReference>
<dbReference type="InterPro" id="IPR011009">
    <property type="entry name" value="Kinase-like_dom_sf"/>
</dbReference>
<evidence type="ECO:0000313" key="12">
    <source>
        <dbReference type="EMBL" id="CAI2359602.1"/>
    </source>
</evidence>
<keyword evidence="2" id="KW-0723">Serine/threonine-protein kinase</keyword>
<keyword evidence="8" id="KW-0067">ATP-binding</keyword>
<dbReference type="InterPro" id="IPR000719">
    <property type="entry name" value="Prot_kinase_dom"/>
</dbReference>
<dbReference type="Gene3D" id="1.25.10.10">
    <property type="entry name" value="Leucine-rich Repeat Variant"/>
    <property type="match status" value="2"/>
</dbReference>
<dbReference type="GO" id="GO:0005770">
    <property type="term" value="C:late endosome"/>
    <property type="evidence" value="ECO:0007669"/>
    <property type="project" value="TreeGrafter"/>
</dbReference>
<organism evidence="12 13">
    <name type="scientific">Euplotes crassus</name>
    <dbReference type="NCBI Taxonomy" id="5936"/>
    <lineage>
        <taxon>Eukaryota</taxon>
        <taxon>Sar</taxon>
        <taxon>Alveolata</taxon>
        <taxon>Ciliophora</taxon>
        <taxon>Intramacronucleata</taxon>
        <taxon>Spirotrichea</taxon>
        <taxon>Hypotrichia</taxon>
        <taxon>Euplotida</taxon>
        <taxon>Euplotidae</taxon>
        <taxon>Moneuplotes</taxon>
    </lineage>
</organism>
<dbReference type="GO" id="GO:0004674">
    <property type="term" value="F:protein serine/threonine kinase activity"/>
    <property type="evidence" value="ECO:0007669"/>
    <property type="project" value="UniProtKB-KW"/>
</dbReference>
<dbReference type="InterPro" id="IPR001680">
    <property type="entry name" value="WD40_rpt"/>
</dbReference>
<evidence type="ECO:0000256" key="10">
    <source>
        <dbReference type="SAM" id="MobiDB-lite"/>
    </source>
</evidence>
<proteinExistence type="predicted"/>
<protein>
    <recommendedName>
        <fullName evidence="1">non-specific serine/threonine protein kinase</fullName>
        <ecNumber evidence="1">2.7.11.1</ecNumber>
    </recommendedName>
</protein>
<evidence type="ECO:0000256" key="7">
    <source>
        <dbReference type="ARBA" id="ARBA00022777"/>
    </source>
</evidence>
<dbReference type="EC" id="2.7.11.1" evidence="1"/>
<keyword evidence="6" id="KW-0547">Nucleotide-binding</keyword>
<dbReference type="InterPro" id="IPR015943">
    <property type="entry name" value="WD40/YVTN_repeat-like_dom_sf"/>
</dbReference>
<gene>
    <name evidence="12" type="ORF">ECRASSUSDP1_LOCUS894</name>
</gene>
<dbReference type="SMART" id="SM00320">
    <property type="entry name" value="WD40"/>
    <property type="match status" value="3"/>
</dbReference>
<accession>A0AAD1U335</accession>
<dbReference type="InterPro" id="IPR036322">
    <property type="entry name" value="WD40_repeat_dom_sf"/>
</dbReference>
<evidence type="ECO:0000256" key="2">
    <source>
        <dbReference type="ARBA" id="ARBA00022527"/>
    </source>
</evidence>
<dbReference type="InterPro" id="IPR045162">
    <property type="entry name" value="Vps15-like"/>
</dbReference>
<keyword evidence="3" id="KW-0853">WD repeat</keyword>
<keyword evidence="9" id="KW-0175">Coiled coil</keyword>
<dbReference type="Pfam" id="PF22956">
    <property type="entry name" value="VPS15-like_hel"/>
    <property type="match status" value="2"/>
</dbReference>
<sequence length="1595" mass="183409">MGNRQSARSIQPFLYKYANELSFVETMNTALISTVVVEIDELPIVCKMYFDSPKVIDEIFHSVKEYIENMREMFDSNSHPNLLLYDSAHLRNNCIMMMRQYMCNNLRDRMIQKIPIIEKKWIAFQLICAVSQLHSKAVTHGDLKPENILLTSYDWLFVTDFLTVENVYCVSPKGDENQRFVNYKPTYVEEESWNLYNVFFGELDNNKMCYIAPERCISVDEYISKTSGDYSVQPSMDVFSVGCIIAEIFLDGKPLFDLARHQLYRKNQFNPKDILRFIGDEEIEALILEMIALDPQNRSSIDIYKDKWLESVFPKSFSCILYQLGAVILRENLLFPDERISMIRKYIDAAWVACFGEEISPQELVVPMNADIFEYLRFENFPNIITDLCPDFDCIINHKNNGERSITLVEIEDEKKKQNASDSAVVLVYMIGTMIQYCRYPDTKVLALEMLTSIGKKIREEYRLQYIVPFAVSCLKDAMCKVRISAIDCIIEVLKDCEIIEIKYTDYYVFDTYLLPLFSRMLDDENQAVQLKLIEILPNLVNIGKMFIASVNMHQQKITMLANDDIFELEIGEDQREETLFSQFDPDDDTFENNSCEAEDQFSPLRDSTVRFSQGEGEDDTNHQGDQPAEGEDLDTSKLELQRQIEEDMRMTEIAETVFEETKIPEAWSRTRFVTDEQKTRSILGLAYNIHLNETEYDLAYDQDQEKNIEAEIEQLKEKILEIVDKIIVEQDPKKNCVLMSNIEEIAEFLGEQINSERLLAYILSFPNIKDDMLTISTLRGLKVFSHYLPELEELKYILTSCDNLFYDPNEIIVLEAIKTVHYFAVNHRSVFDSNDQCLKITQKLIEFGMHPNEQIKHWAIVTFCEILKHKSVAYIYCNLFKKIKRYLIMPDLKMLSDPNSVKLYIQPQVSRFCFDLATNRFYFTSNKEVILSFQDKSALCLIQSMIDCIPKFLSSKSLTDQDLRYINYQITKARWKEDFDISPEECEQYVEKYYYPMKSIDLDIKSNESNYGVNHPQRKPNKSAYDVHHLEFYNSAKGLVLVDQHLLTGSSGESIIKRSADLGSSEDEGVISQWHPKGRLIDTIYPVNSNNDLPHPITTLVTSDNSENLISGSKDGMLHFFNLGYDRTEVSIECVESMFITDLEKPRQINSISVLNSDTTFCVGLDEGLLDIYSPHGSKNSTIAMIQRIACADKGSVCKTVSFSKDFSRENVFAYATQKGNVYTHDLRVKLDVNNYNIGLKFGIPTSMTTANMNGTHKIVVGTMGGFIHLYDVRYNVPMEIYEHSRNHPIFDMCMHYPSLSYKYKMFTEINETQNPHCLISSGGSVASYNQRSQNETPYMTHEVSFLDLYQGQMKAVFSVDDTTNVCDEPIEVSEFISHDPIALSRKPGSIKFRDSIYKSLTANYVTKVLCPTLPSMDKSAPYFISAGTDRKIRYWAICKDKTSNYYNISTPIVNESEYKEVYLGDVYCVQEKVTERPAEPANLVTGVSYSKKSRAVIANKSSLHPINAINEAMFPDSNGISSCQRFNPSEFIEYKGSEAATPNQEGTSKLEQRYPVENSAHQDAILDMTIAENPQLGAYLFTAGRDGVIKCFS</sequence>
<feature type="domain" description="Protein kinase" evidence="11">
    <location>
        <begin position="21"/>
        <end position="309"/>
    </location>
</feature>
<dbReference type="InterPro" id="IPR055231">
    <property type="entry name" value="2AA_helical"/>
</dbReference>
<dbReference type="InterPro" id="IPR016024">
    <property type="entry name" value="ARM-type_fold"/>
</dbReference>
<dbReference type="EMBL" id="CAMPGE010000842">
    <property type="protein sequence ID" value="CAI2359602.1"/>
    <property type="molecule type" value="Genomic_DNA"/>
</dbReference>
<evidence type="ECO:0000256" key="6">
    <source>
        <dbReference type="ARBA" id="ARBA00022741"/>
    </source>
</evidence>
<keyword evidence="4" id="KW-0808">Transferase</keyword>
<dbReference type="GO" id="GO:0034272">
    <property type="term" value="C:phosphatidylinositol 3-kinase complex, class III, type II"/>
    <property type="evidence" value="ECO:0007669"/>
    <property type="project" value="TreeGrafter"/>
</dbReference>
<feature type="region of interest" description="Disordered" evidence="10">
    <location>
        <begin position="595"/>
        <end position="637"/>
    </location>
</feature>
<evidence type="ECO:0000256" key="9">
    <source>
        <dbReference type="SAM" id="Coils"/>
    </source>
</evidence>
<dbReference type="PROSITE" id="PS00108">
    <property type="entry name" value="PROTEIN_KINASE_ST"/>
    <property type="match status" value="1"/>
</dbReference>
<dbReference type="GO" id="GO:0005524">
    <property type="term" value="F:ATP binding"/>
    <property type="evidence" value="ECO:0007669"/>
    <property type="project" value="InterPro"/>
</dbReference>
<dbReference type="GO" id="GO:0034271">
    <property type="term" value="C:phosphatidylinositol 3-kinase complex, class III, type I"/>
    <property type="evidence" value="ECO:0007669"/>
    <property type="project" value="TreeGrafter"/>
</dbReference>
<dbReference type="GO" id="GO:0006623">
    <property type="term" value="P:protein targeting to vacuole"/>
    <property type="evidence" value="ECO:0007669"/>
    <property type="project" value="TreeGrafter"/>
</dbReference>
<evidence type="ECO:0000313" key="13">
    <source>
        <dbReference type="Proteomes" id="UP001295684"/>
    </source>
</evidence>
<evidence type="ECO:0000256" key="4">
    <source>
        <dbReference type="ARBA" id="ARBA00022679"/>
    </source>
</evidence>
<keyword evidence="7" id="KW-0418">Kinase</keyword>
<evidence type="ECO:0000256" key="5">
    <source>
        <dbReference type="ARBA" id="ARBA00022737"/>
    </source>
</evidence>
<evidence type="ECO:0000256" key="3">
    <source>
        <dbReference type="ARBA" id="ARBA00022574"/>
    </source>
</evidence>
<dbReference type="GO" id="GO:0016236">
    <property type="term" value="P:macroautophagy"/>
    <property type="evidence" value="ECO:0007669"/>
    <property type="project" value="InterPro"/>
</dbReference>
<dbReference type="InterPro" id="IPR011989">
    <property type="entry name" value="ARM-like"/>
</dbReference>
<comment type="caution">
    <text evidence="12">The sequence shown here is derived from an EMBL/GenBank/DDBJ whole genome shotgun (WGS) entry which is preliminary data.</text>
</comment>
<feature type="coiled-coil region" evidence="9">
    <location>
        <begin position="699"/>
        <end position="726"/>
    </location>
</feature>
<reference evidence="12" key="1">
    <citation type="submission" date="2023-07" db="EMBL/GenBank/DDBJ databases">
        <authorList>
            <consortium name="AG Swart"/>
            <person name="Singh M."/>
            <person name="Singh A."/>
            <person name="Seah K."/>
            <person name="Emmerich C."/>
        </authorList>
    </citation>
    <scope>NUCLEOTIDE SEQUENCE</scope>
    <source>
        <strain evidence="12">DP1</strain>
    </source>
</reference>
<evidence type="ECO:0000256" key="8">
    <source>
        <dbReference type="ARBA" id="ARBA00022840"/>
    </source>
</evidence>
<dbReference type="PANTHER" id="PTHR17583:SF0">
    <property type="entry name" value="PHOSPHOINOSITIDE 3-KINASE REGULATORY SUBUNIT 4"/>
    <property type="match status" value="1"/>
</dbReference>
<evidence type="ECO:0000256" key="1">
    <source>
        <dbReference type="ARBA" id="ARBA00012513"/>
    </source>
</evidence>
<keyword evidence="5" id="KW-0677">Repeat</keyword>
<dbReference type="SUPFAM" id="SSF48371">
    <property type="entry name" value="ARM repeat"/>
    <property type="match status" value="1"/>
</dbReference>
<dbReference type="Gene3D" id="2.130.10.10">
    <property type="entry name" value="YVTN repeat-like/Quinoprotein amine dehydrogenase"/>
    <property type="match status" value="2"/>
</dbReference>